<evidence type="ECO:0000313" key="3">
    <source>
        <dbReference type="EMBL" id="EGY51318.1"/>
    </source>
</evidence>
<keyword evidence="4" id="KW-1185">Reference proteome</keyword>
<comment type="caution">
    <text evidence="3">The sequence shown here is derived from an EMBL/GenBank/DDBJ whole genome shotgun (WGS) entry which is preliminary data.</text>
</comment>
<dbReference type="RefSeq" id="WP_009120175.1">
    <property type="nucleotide sequence ID" value="NZ_JH164926.1"/>
</dbReference>
<dbReference type="Pfam" id="PF05356">
    <property type="entry name" value="Phage_Coat_B"/>
    <property type="match status" value="1"/>
</dbReference>
<feature type="transmembrane region" description="Helical" evidence="1">
    <location>
        <begin position="49"/>
        <end position="66"/>
    </location>
</feature>
<dbReference type="AlphaFoldDB" id="G4CLJ9"/>
<evidence type="ECO:0000256" key="2">
    <source>
        <dbReference type="SAM" id="SignalP"/>
    </source>
</evidence>
<dbReference type="Proteomes" id="UP000003019">
    <property type="component" value="Unassembled WGS sequence"/>
</dbReference>
<reference evidence="3 4" key="1">
    <citation type="submission" date="2011-05" db="EMBL/GenBank/DDBJ databases">
        <authorList>
            <person name="Muzny D."/>
            <person name="Qin X."/>
            <person name="Deng J."/>
            <person name="Jiang H."/>
            <person name="Liu Y."/>
            <person name="Qu J."/>
            <person name="Song X.-Z."/>
            <person name="Zhang L."/>
            <person name="Thornton R."/>
            <person name="Coyle M."/>
            <person name="Francisco L."/>
            <person name="Jackson L."/>
            <person name="Javaid M."/>
            <person name="Korchina V."/>
            <person name="Kovar C."/>
            <person name="Mata R."/>
            <person name="Mathew T."/>
            <person name="Ngo R."/>
            <person name="Nguyen L."/>
            <person name="Nguyen N."/>
            <person name="Okwuonu G."/>
            <person name="Ongeri F."/>
            <person name="Pham C."/>
            <person name="Simmons D."/>
            <person name="Wilczek-Boney K."/>
            <person name="Hale W."/>
            <person name="Jakkamsetti A."/>
            <person name="Pham P."/>
            <person name="Ruth R."/>
            <person name="San Lucas F."/>
            <person name="Warren J."/>
            <person name="Zhang J."/>
            <person name="Zhao Z."/>
            <person name="Zhou C."/>
            <person name="Zhu D."/>
            <person name="Lee S."/>
            <person name="Bess C."/>
            <person name="Blankenburg K."/>
            <person name="Forbes L."/>
            <person name="Fu Q."/>
            <person name="Gubbala S."/>
            <person name="Hirani K."/>
            <person name="Jayaseelan J.C."/>
            <person name="Lara F."/>
            <person name="Munidasa M."/>
            <person name="Palculict T."/>
            <person name="Patil S."/>
            <person name="Pu L.-L."/>
            <person name="Saada N."/>
            <person name="Tang L."/>
            <person name="Weissenberger G."/>
            <person name="Zhu Y."/>
            <person name="Hemphill L."/>
            <person name="Shang Y."/>
            <person name="Youmans B."/>
            <person name="Ayvaz T."/>
            <person name="Ross M."/>
            <person name="Santibanez J."/>
            <person name="Aqrawi P."/>
            <person name="Gross S."/>
            <person name="Joshi V."/>
            <person name="Fowler G."/>
            <person name="Nazareth L."/>
            <person name="Reid J."/>
            <person name="Worley K."/>
            <person name="Petrosino J."/>
            <person name="Highlander S."/>
            <person name="Gibbs R."/>
        </authorList>
    </citation>
    <scope>NUCLEOTIDE SEQUENCE [LARGE SCALE GENOMIC DNA]</scope>
    <source>
        <strain evidence="3 4">871</strain>
    </source>
</reference>
<keyword evidence="1" id="KW-0472">Membrane</keyword>
<dbReference type="PATRIC" id="fig|1032488.3.peg.2346"/>
<feature type="chain" id="PRO_5003462119" evidence="2">
    <location>
        <begin position="30"/>
        <end position="71"/>
    </location>
</feature>
<dbReference type="OrthoDB" id="8607293at2"/>
<protein>
    <submittedName>
        <fullName evidence="3">Integral membrane protein</fullName>
    </submittedName>
</protein>
<dbReference type="HOGENOM" id="CLU_199108_0_0_4"/>
<keyword evidence="1" id="KW-1133">Transmembrane helix</keyword>
<dbReference type="InterPro" id="IPR008020">
    <property type="entry name" value="G8P"/>
</dbReference>
<gene>
    <name evidence="3" type="ORF">HMPREF9371_2490</name>
</gene>
<keyword evidence="1" id="KW-0812">Transmembrane</keyword>
<accession>G4CLJ9</accession>
<evidence type="ECO:0000313" key="4">
    <source>
        <dbReference type="Proteomes" id="UP000003019"/>
    </source>
</evidence>
<feature type="signal peptide" evidence="2">
    <location>
        <begin position="1"/>
        <end position="29"/>
    </location>
</feature>
<sequence length="71" mass="7305">MKAMNVAKRYGAKMAAFGGVMALPAMAMAALPDGVKTALEGAKADGLEAGWLVIGVLAAIFVIGLIRRVMK</sequence>
<proteinExistence type="predicted"/>
<organism evidence="3 4">
    <name type="scientific">Neisseria shayeganii 871</name>
    <dbReference type="NCBI Taxonomy" id="1032488"/>
    <lineage>
        <taxon>Bacteria</taxon>
        <taxon>Pseudomonadati</taxon>
        <taxon>Pseudomonadota</taxon>
        <taxon>Betaproteobacteria</taxon>
        <taxon>Neisseriales</taxon>
        <taxon>Neisseriaceae</taxon>
        <taxon>Neisseria</taxon>
    </lineage>
</organism>
<keyword evidence="2" id="KW-0732">Signal</keyword>
<dbReference type="STRING" id="1032488.HMPREF9371_2490"/>
<evidence type="ECO:0000256" key="1">
    <source>
        <dbReference type="SAM" id="Phobius"/>
    </source>
</evidence>
<dbReference type="EMBL" id="AGAY01000087">
    <property type="protein sequence ID" value="EGY51318.1"/>
    <property type="molecule type" value="Genomic_DNA"/>
</dbReference>
<name>G4CLJ9_9NEIS</name>